<dbReference type="SUPFAM" id="SSF52467">
    <property type="entry name" value="DHS-like NAD/FAD-binding domain"/>
    <property type="match status" value="1"/>
</dbReference>
<feature type="region of interest" description="Disordered" evidence="13">
    <location>
        <begin position="1"/>
        <end position="39"/>
    </location>
</feature>
<evidence type="ECO:0000256" key="6">
    <source>
        <dbReference type="ARBA" id="ARBA00048378"/>
    </source>
</evidence>
<dbReference type="PANTHER" id="PTHR11085">
    <property type="entry name" value="NAD-DEPENDENT PROTEIN DEACYLASE SIRTUIN-5, MITOCHONDRIAL-RELATED"/>
    <property type="match status" value="1"/>
</dbReference>
<feature type="binding site" evidence="10">
    <location>
        <begin position="171"/>
        <end position="174"/>
    </location>
    <ligand>
        <name>NAD(+)</name>
        <dbReference type="ChEBI" id="CHEBI:57540"/>
    </ligand>
</feature>
<evidence type="ECO:0000256" key="10">
    <source>
        <dbReference type="PIRSR" id="PIRSR037938-2"/>
    </source>
</evidence>
<dbReference type="Proteomes" id="UP000024404">
    <property type="component" value="Unassembled WGS sequence"/>
</dbReference>
<dbReference type="InterPro" id="IPR029035">
    <property type="entry name" value="DHS-like_NAD/FAD-binding_dom"/>
</dbReference>
<dbReference type="PANTHER" id="PTHR11085:SF6">
    <property type="entry name" value="NAD-DEPENDENT PROTEIN DEACETYLASE SIRTUIN-2"/>
    <property type="match status" value="1"/>
</dbReference>
<feature type="binding site" evidence="10">
    <location>
        <begin position="280"/>
        <end position="281"/>
    </location>
    <ligand>
        <name>NAD(+)</name>
        <dbReference type="ChEBI" id="CHEBI:57540"/>
    </ligand>
</feature>
<evidence type="ECO:0000259" key="14">
    <source>
        <dbReference type="PROSITE" id="PS50305"/>
    </source>
</evidence>
<feature type="compositionally biased region" description="Basic and acidic residues" evidence="13">
    <location>
        <begin position="9"/>
        <end position="18"/>
    </location>
</feature>
<dbReference type="GO" id="GO:0070403">
    <property type="term" value="F:NAD+ binding"/>
    <property type="evidence" value="ECO:0007669"/>
    <property type="project" value="UniProtKB-UniRule"/>
</dbReference>
<feature type="binding site" evidence="11 12">
    <location>
        <position position="202"/>
    </location>
    <ligand>
        <name>Zn(2+)</name>
        <dbReference type="ChEBI" id="CHEBI:29105"/>
    </ligand>
</feature>
<keyword evidence="5 8" id="KW-0520">NAD</keyword>
<comment type="similarity">
    <text evidence="1 8">Belongs to the sirtuin family. Class I subfamily.</text>
</comment>
<evidence type="ECO:0000256" key="5">
    <source>
        <dbReference type="ARBA" id="ARBA00023027"/>
    </source>
</evidence>
<dbReference type="Pfam" id="PF02146">
    <property type="entry name" value="SIR2"/>
    <property type="match status" value="1"/>
</dbReference>
<dbReference type="EMBL" id="CMVM020000164">
    <property type="status" value="NOT_ANNOTATED_CDS"/>
    <property type="molecule type" value="Genomic_DNA"/>
</dbReference>
<dbReference type="OMA" id="ATHSCID"/>
<reference evidence="15" key="2">
    <citation type="submission" date="2022-06" db="UniProtKB">
        <authorList>
            <consortium name="EnsemblMetazoa"/>
        </authorList>
    </citation>
    <scope>IDENTIFICATION</scope>
</reference>
<evidence type="ECO:0000256" key="8">
    <source>
        <dbReference type="PIRNR" id="PIRNR037938"/>
    </source>
</evidence>
<accession>A0A8R1TWK3</accession>
<name>A0A8R1TWK3_ONCVO</name>
<dbReference type="PROSITE" id="PS50305">
    <property type="entry name" value="SIRTUIN"/>
    <property type="match status" value="1"/>
</dbReference>
<keyword evidence="16" id="KW-1185">Reference proteome</keyword>
<feature type="binding site" evidence="11 12">
    <location>
        <position position="199"/>
    </location>
    <ligand>
        <name>Zn(2+)</name>
        <dbReference type="ChEBI" id="CHEBI:29105"/>
    </ligand>
</feature>
<evidence type="ECO:0000256" key="7">
    <source>
        <dbReference type="ARBA" id="ARBA00048905"/>
    </source>
</evidence>
<evidence type="ECO:0000256" key="13">
    <source>
        <dbReference type="SAM" id="MobiDB-lite"/>
    </source>
</evidence>
<feature type="region of interest" description="Disordered" evidence="13">
    <location>
        <begin position="373"/>
        <end position="414"/>
    </location>
</feature>
<protein>
    <recommendedName>
        <fullName evidence="8">NAD-dependent protein deacetylase</fullName>
        <ecNumber evidence="8">2.3.1.286</ecNumber>
    </recommendedName>
</protein>
<evidence type="ECO:0000313" key="15">
    <source>
        <dbReference type="EnsemblMetazoa" id="OVOC5991.1"/>
    </source>
</evidence>
<dbReference type="AlphaFoldDB" id="A0A8R1TWK3"/>
<dbReference type="Gene3D" id="3.30.1600.10">
    <property type="entry name" value="SIR2/SIRT2 'Small Domain"/>
    <property type="match status" value="1"/>
</dbReference>
<comment type="catalytic activity">
    <reaction evidence="6">
        <text>N(6)-hexadecanoyl-L-lysyl-[protein] + NAD(+) + H2O = 2''-O-hexadecanoyl-ADP-D-ribose + nicotinamide + L-lysyl-[protein]</text>
        <dbReference type="Rhea" id="RHEA:70563"/>
        <dbReference type="Rhea" id="RHEA-COMP:9752"/>
        <dbReference type="Rhea" id="RHEA-COMP:14175"/>
        <dbReference type="ChEBI" id="CHEBI:15377"/>
        <dbReference type="ChEBI" id="CHEBI:17154"/>
        <dbReference type="ChEBI" id="CHEBI:29969"/>
        <dbReference type="ChEBI" id="CHEBI:57540"/>
        <dbReference type="ChEBI" id="CHEBI:138936"/>
        <dbReference type="ChEBI" id="CHEBI:189673"/>
    </reaction>
    <physiologicalReaction direction="left-to-right" evidence="6">
        <dbReference type="Rhea" id="RHEA:70564"/>
    </physiologicalReaction>
</comment>
<reference evidence="16" key="1">
    <citation type="submission" date="2013-10" db="EMBL/GenBank/DDBJ databases">
        <title>Genome sequencing of Onchocerca volvulus.</title>
        <authorList>
            <person name="Cotton J."/>
            <person name="Tsai J."/>
            <person name="Stanley E."/>
            <person name="Tracey A."/>
            <person name="Holroyd N."/>
            <person name="Lustigman S."/>
            <person name="Berriman M."/>
        </authorList>
    </citation>
    <scope>NUCLEOTIDE SEQUENCE</scope>
</reference>
<evidence type="ECO:0000256" key="2">
    <source>
        <dbReference type="ARBA" id="ARBA00022679"/>
    </source>
</evidence>
<dbReference type="EnsemblMetazoa" id="OVOC5991.1">
    <property type="protein sequence ID" value="OVOC5991.1"/>
    <property type="gene ID" value="WBGene00242800"/>
</dbReference>
<comment type="catalytic activity">
    <reaction evidence="8">
        <text>N(6)-acetyl-L-lysyl-[protein] + NAD(+) + H2O = 2''-O-acetyl-ADP-D-ribose + nicotinamide + L-lysyl-[protein]</text>
        <dbReference type="Rhea" id="RHEA:43636"/>
        <dbReference type="Rhea" id="RHEA-COMP:9752"/>
        <dbReference type="Rhea" id="RHEA-COMP:10731"/>
        <dbReference type="ChEBI" id="CHEBI:15377"/>
        <dbReference type="ChEBI" id="CHEBI:17154"/>
        <dbReference type="ChEBI" id="CHEBI:29969"/>
        <dbReference type="ChEBI" id="CHEBI:57540"/>
        <dbReference type="ChEBI" id="CHEBI:61930"/>
        <dbReference type="ChEBI" id="CHEBI:83767"/>
        <dbReference type="EC" id="2.3.1.286"/>
    </reaction>
</comment>
<feature type="domain" description="Deacetylase sirtuin-type" evidence="14">
    <location>
        <begin position="62"/>
        <end position="355"/>
    </location>
</feature>
<dbReference type="Gene3D" id="3.40.50.1220">
    <property type="entry name" value="TPP-binding domain"/>
    <property type="match status" value="1"/>
</dbReference>
<dbReference type="InterPro" id="IPR026590">
    <property type="entry name" value="Ssirtuin_cat_dom"/>
</dbReference>
<feature type="binding site" evidence="11 12">
    <location>
        <position position="235"/>
    </location>
    <ligand>
        <name>Zn(2+)</name>
        <dbReference type="ChEBI" id="CHEBI:29105"/>
    </ligand>
</feature>
<feature type="binding site" evidence="10">
    <location>
        <begin position="99"/>
        <end position="101"/>
    </location>
    <ligand>
        <name>NAD(+)</name>
        <dbReference type="ChEBI" id="CHEBI:57540"/>
    </ligand>
</feature>
<evidence type="ECO:0000256" key="4">
    <source>
        <dbReference type="ARBA" id="ARBA00022833"/>
    </source>
</evidence>
<sequence length="414" mass="47055">MWEKQATSDPKKVDKRESSPLMEPSKSRDNKNSVSSSSSILEKLVTKLGQLATKEKGKNVKQKLSSLTMEGVAEYIKSEAKNIIVLTGAGISTSAGVPDFRSPGTGLYDNVSQYNLPDPMAIFDISYFKKHPEPFYKLAKDLFPSHLKPTPCHYLIRLMDEKGLLLRWYTQNIDSLEFVTGINEEKLVTAHGCHHTSTCLSCRAKFDLNWIMSKCFCFENKIFVENVKVAYCDKCGGIVKPDIVFFGENLPPRFFTYSIRVSFKKYEDFPKCDLLIIMGTSLVVHPFAGLVDEVNDDVPRLLINLTEAGRNMSSFFPYGGNSGLCYHSEDNYRDVFWQGKTDDGAWKLAELLGWKTELENLIEVELKKIDEKEEKDKKNFRSTAERIDSDNDAEKTNRKSVERDKPVNEKPNKS</sequence>
<comment type="catalytic activity">
    <reaction evidence="7">
        <text>N(6)-tetradecanoyl-L-lysyl-[protein] + NAD(+) + H2O = 2''-O-tetradecanoyl-ADP-D-ribose + nicotinamide + L-lysyl-[protein]</text>
        <dbReference type="Rhea" id="RHEA:70567"/>
        <dbReference type="Rhea" id="RHEA-COMP:9752"/>
        <dbReference type="Rhea" id="RHEA-COMP:15437"/>
        <dbReference type="ChEBI" id="CHEBI:15377"/>
        <dbReference type="ChEBI" id="CHEBI:17154"/>
        <dbReference type="ChEBI" id="CHEBI:29969"/>
        <dbReference type="ChEBI" id="CHEBI:57540"/>
        <dbReference type="ChEBI" id="CHEBI:141129"/>
        <dbReference type="ChEBI" id="CHEBI:189674"/>
    </reaction>
    <physiologicalReaction direction="left-to-right" evidence="7">
        <dbReference type="Rhea" id="RHEA:70568"/>
    </physiologicalReaction>
</comment>
<dbReference type="InterPro" id="IPR017328">
    <property type="entry name" value="Sirtuin_class_I"/>
</dbReference>
<evidence type="ECO:0000313" key="16">
    <source>
        <dbReference type="Proteomes" id="UP000024404"/>
    </source>
</evidence>
<keyword evidence="3 8" id="KW-0479">Metal-binding</keyword>
<keyword evidence="4 8" id="KW-0862">Zinc</keyword>
<dbReference type="InterPro" id="IPR050134">
    <property type="entry name" value="NAD-dep_sirtuin_deacylases"/>
</dbReference>
<dbReference type="SMR" id="A0A8R1TWK3"/>
<dbReference type="PIRSF" id="PIRSF037938">
    <property type="entry name" value="SIR2_euk"/>
    <property type="match status" value="1"/>
</dbReference>
<organism evidence="15 16">
    <name type="scientific">Onchocerca volvulus</name>
    <dbReference type="NCBI Taxonomy" id="6282"/>
    <lineage>
        <taxon>Eukaryota</taxon>
        <taxon>Metazoa</taxon>
        <taxon>Ecdysozoa</taxon>
        <taxon>Nematoda</taxon>
        <taxon>Chromadorea</taxon>
        <taxon>Rhabditida</taxon>
        <taxon>Spirurina</taxon>
        <taxon>Spiruromorpha</taxon>
        <taxon>Filarioidea</taxon>
        <taxon>Onchocercidae</taxon>
        <taxon>Onchocerca</taxon>
    </lineage>
</organism>
<evidence type="ECO:0000256" key="1">
    <source>
        <dbReference type="ARBA" id="ARBA00006924"/>
    </source>
</evidence>
<dbReference type="InterPro" id="IPR026591">
    <property type="entry name" value="Sirtuin_cat_small_dom_sf"/>
</dbReference>
<feature type="active site" description="Proton acceptor" evidence="9 12">
    <location>
        <position position="191"/>
    </location>
</feature>
<dbReference type="EC" id="2.3.1.286" evidence="8"/>
<dbReference type="GO" id="GO:0017136">
    <property type="term" value="F:histone deacetylase activity, NAD-dependent"/>
    <property type="evidence" value="ECO:0007669"/>
    <property type="project" value="InterPro"/>
</dbReference>
<comment type="cofactor">
    <cofactor evidence="11">
        <name>Zn(2+)</name>
        <dbReference type="ChEBI" id="CHEBI:29105"/>
    </cofactor>
    <text evidence="11">Binds 1 zinc ion per subunit.</text>
</comment>
<dbReference type="InterPro" id="IPR003000">
    <property type="entry name" value="Sirtuin"/>
</dbReference>
<evidence type="ECO:0000256" key="12">
    <source>
        <dbReference type="PROSITE-ProRule" id="PRU00236"/>
    </source>
</evidence>
<dbReference type="GO" id="GO:0005634">
    <property type="term" value="C:nucleus"/>
    <property type="evidence" value="ECO:0007669"/>
    <property type="project" value="TreeGrafter"/>
</dbReference>
<dbReference type="GO" id="GO:0008270">
    <property type="term" value="F:zinc ion binding"/>
    <property type="evidence" value="ECO:0007669"/>
    <property type="project" value="UniProtKB-UniRule"/>
</dbReference>
<proteinExistence type="inferred from homology"/>
<keyword evidence="2 8" id="KW-0808">Transferase</keyword>
<evidence type="ECO:0000256" key="11">
    <source>
        <dbReference type="PIRSR" id="PIRSR037938-3"/>
    </source>
</evidence>
<feature type="binding site" evidence="10">
    <location>
        <begin position="89"/>
        <end position="93"/>
    </location>
    <ligand>
        <name>NAD(+)</name>
        <dbReference type="ChEBI" id="CHEBI:57540"/>
    </ligand>
</feature>
<evidence type="ECO:0000256" key="9">
    <source>
        <dbReference type="PIRSR" id="PIRSR037938-1"/>
    </source>
</evidence>
<feature type="binding site" evidence="11 12">
    <location>
        <position position="232"/>
    </location>
    <ligand>
        <name>Zn(2+)</name>
        <dbReference type="ChEBI" id="CHEBI:29105"/>
    </ligand>
</feature>
<evidence type="ECO:0000256" key="3">
    <source>
        <dbReference type="ARBA" id="ARBA00022723"/>
    </source>
</evidence>